<dbReference type="PANTHER" id="PTHR35276:SF1">
    <property type="entry name" value="TRNA (MNM(5)S(2)U34)-METHYLTRANSFERASE, CHLOROPLASTIC"/>
    <property type="match status" value="1"/>
</dbReference>
<reference evidence="1" key="1">
    <citation type="submission" date="2021-03" db="EMBL/GenBank/DDBJ databases">
        <title>Antimicrobial resistance genes in bacteria isolated from Japanese honey, and their potential for conferring macrolide and lincosamide resistance in the American foulbrood pathogen Paenibacillus larvae.</title>
        <authorList>
            <person name="Okamoto M."/>
            <person name="Kumagai M."/>
            <person name="Kanamori H."/>
            <person name="Takamatsu D."/>
        </authorList>
    </citation>
    <scope>NUCLEOTIDE SEQUENCE</scope>
    <source>
        <strain evidence="1">J40TS1</strain>
    </source>
</reference>
<organism evidence="1 2">
    <name type="scientific">Paenibacillus montaniterrae</name>
    <dbReference type="NCBI Taxonomy" id="429341"/>
    <lineage>
        <taxon>Bacteria</taxon>
        <taxon>Bacillati</taxon>
        <taxon>Bacillota</taxon>
        <taxon>Bacilli</taxon>
        <taxon>Bacillales</taxon>
        <taxon>Paenibacillaceae</taxon>
        <taxon>Paenibacillus</taxon>
    </lineage>
</organism>
<dbReference type="RefSeq" id="WP_213515978.1">
    <property type="nucleotide sequence ID" value="NZ_BOSE01000004.1"/>
</dbReference>
<accession>A0A920CXN3</accession>
<dbReference type="InterPro" id="IPR010719">
    <property type="entry name" value="MnmM_MeTrfase"/>
</dbReference>
<comment type="caution">
    <text evidence="1">The sequence shown here is derived from an EMBL/GenBank/DDBJ whole genome shotgun (WGS) entry which is preliminary data.</text>
</comment>
<dbReference type="Pfam" id="PF06962">
    <property type="entry name" value="rRNA_methylase"/>
    <property type="match status" value="1"/>
</dbReference>
<keyword evidence="1" id="KW-0489">Methyltransferase</keyword>
<evidence type="ECO:0000313" key="1">
    <source>
        <dbReference type="EMBL" id="GIP17091.1"/>
    </source>
</evidence>
<dbReference type="GO" id="GO:0008168">
    <property type="term" value="F:methyltransferase activity"/>
    <property type="evidence" value="ECO:0007669"/>
    <property type="project" value="UniProtKB-KW"/>
</dbReference>
<dbReference type="PANTHER" id="PTHR35276">
    <property type="entry name" value="S-ADENOSYL-L-METHIONINE-DEPENDENT METHYLTRANSFERASES SUPERFAMILY PROTEIN"/>
    <property type="match status" value="1"/>
</dbReference>
<dbReference type="SUPFAM" id="SSF53335">
    <property type="entry name" value="S-adenosyl-L-methionine-dependent methyltransferases"/>
    <property type="match status" value="1"/>
</dbReference>
<gene>
    <name evidence="1" type="ORF">J40TS1_27330</name>
</gene>
<dbReference type="Proteomes" id="UP000683139">
    <property type="component" value="Unassembled WGS sequence"/>
</dbReference>
<keyword evidence="2" id="KW-1185">Reference proteome</keyword>
<sequence>MGFYSVLTMAQRWISERVERGETVIDATAGGGVDTLMLAELVGPKGCVLAFDIQQEALDKTARRLAAFDEQHKLAQVRLIKDSHANMAGYAASPVAAIMFNLGYFPGGDESIITEPTSTLQALQQGLQLLRAGGIMTCTLYPGHAGGDVEAQVVEQWASSLPHELAHCVLYRQPQRPNAPYLIAIERKGNAAAV</sequence>
<dbReference type="AlphaFoldDB" id="A0A920CXN3"/>
<dbReference type="Gene3D" id="3.40.50.150">
    <property type="entry name" value="Vaccinia Virus protein VP39"/>
    <property type="match status" value="1"/>
</dbReference>
<keyword evidence="1" id="KW-0808">Transferase</keyword>
<name>A0A920CXN3_9BACL</name>
<protein>
    <submittedName>
        <fullName evidence="1">rRNA methyltransferase</fullName>
    </submittedName>
</protein>
<evidence type="ECO:0000313" key="2">
    <source>
        <dbReference type="Proteomes" id="UP000683139"/>
    </source>
</evidence>
<proteinExistence type="predicted"/>
<dbReference type="EMBL" id="BOSE01000004">
    <property type="protein sequence ID" value="GIP17091.1"/>
    <property type="molecule type" value="Genomic_DNA"/>
</dbReference>
<dbReference type="InterPro" id="IPR029063">
    <property type="entry name" value="SAM-dependent_MTases_sf"/>
</dbReference>
<dbReference type="GO" id="GO:0032259">
    <property type="term" value="P:methylation"/>
    <property type="evidence" value="ECO:0007669"/>
    <property type="project" value="UniProtKB-KW"/>
</dbReference>